<reference evidence="3" key="1">
    <citation type="journal article" date="2020" name="Nature">
        <title>Giant virus diversity and host interactions through global metagenomics.</title>
        <authorList>
            <person name="Schulz F."/>
            <person name="Roux S."/>
            <person name="Paez-Espino D."/>
            <person name="Jungbluth S."/>
            <person name="Walsh D.A."/>
            <person name="Denef V.J."/>
            <person name="McMahon K.D."/>
            <person name="Konstantinidis K.T."/>
            <person name="Eloe-Fadrosh E.A."/>
            <person name="Kyrpides N.C."/>
            <person name="Woyke T."/>
        </authorList>
    </citation>
    <scope>NUCLEOTIDE SEQUENCE</scope>
    <source>
        <strain evidence="3">GVMAG-S-1038524-41</strain>
    </source>
</reference>
<dbReference type="PANTHER" id="PTHR10264">
    <property type="entry name" value="BAND 7 PROTEIN-RELATED"/>
    <property type="match status" value="1"/>
</dbReference>
<dbReference type="EMBL" id="MN740667">
    <property type="protein sequence ID" value="QHU06732.1"/>
    <property type="molecule type" value="Genomic_DNA"/>
</dbReference>
<dbReference type="SUPFAM" id="SSF117892">
    <property type="entry name" value="Band 7/SPFH domain"/>
    <property type="match status" value="1"/>
</dbReference>
<feature type="domain" description="Band 7" evidence="2">
    <location>
        <begin position="53"/>
        <end position="210"/>
    </location>
</feature>
<dbReference type="Gene3D" id="3.30.479.30">
    <property type="entry name" value="Band 7 domain"/>
    <property type="match status" value="1"/>
</dbReference>
<dbReference type="InterPro" id="IPR036013">
    <property type="entry name" value="Band_7/SPFH_dom_sf"/>
</dbReference>
<sequence>MSLEVQNLEYINLGDDKQKNQYSSNCLTQTFNCLSLNCGRVISCMSLPFFCCAPIIVIEQGYEGVLTRFGVFRDILKPGRYSYNVCVDNIIRVSMKTQNIHIDTLKVMTKDNLSTTIDAVCFFNIKDTYKSIFNVENVYDAIKDLSKCTLRTVIGENSLDQLFSNRSEINNRITELVRNRSQEWGINNIVLEIKDVSIPIELQRIMAKTAESKKEAESKLIVAEGEKKANEVMLKAAEALKNNPEAMELIWFNTLKSISTEKSNTIVVPSSIIQKFQQINHT</sequence>
<dbReference type="Pfam" id="PF01145">
    <property type="entry name" value="Band_7"/>
    <property type="match status" value="1"/>
</dbReference>
<dbReference type="PRINTS" id="PR00721">
    <property type="entry name" value="STOMATIN"/>
</dbReference>
<dbReference type="GO" id="GO:0098552">
    <property type="term" value="C:side of membrane"/>
    <property type="evidence" value="ECO:0007669"/>
    <property type="project" value="UniProtKB-ARBA"/>
</dbReference>
<dbReference type="AlphaFoldDB" id="A0A6C0JM31"/>
<dbReference type="Gene3D" id="6.10.250.2090">
    <property type="match status" value="1"/>
</dbReference>
<dbReference type="FunFam" id="3.30.479.30:FF:000004">
    <property type="entry name" value="Putative membrane protease family, stomatin"/>
    <property type="match status" value="1"/>
</dbReference>
<dbReference type="PANTHER" id="PTHR10264:SF19">
    <property type="entry name" value="AT06885P-RELATED"/>
    <property type="match status" value="1"/>
</dbReference>
<proteinExistence type="inferred from homology"/>
<organism evidence="3">
    <name type="scientific">viral metagenome</name>
    <dbReference type="NCBI Taxonomy" id="1070528"/>
    <lineage>
        <taxon>unclassified sequences</taxon>
        <taxon>metagenomes</taxon>
        <taxon>organismal metagenomes</taxon>
    </lineage>
</organism>
<dbReference type="SMART" id="SM00244">
    <property type="entry name" value="PHB"/>
    <property type="match status" value="1"/>
</dbReference>
<accession>A0A6C0JM31</accession>
<protein>
    <recommendedName>
        <fullName evidence="2">Band 7 domain-containing protein</fullName>
    </recommendedName>
</protein>
<name>A0A6C0JM31_9ZZZZ</name>
<dbReference type="GO" id="GO:0005886">
    <property type="term" value="C:plasma membrane"/>
    <property type="evidence" value="ECO:0007669"/>
    <property type="project" value="InterPro"/>
</dbReference>
<evidence type="ECO:0000256" key="1">
    <source>
        <dbReference type="ARBA" id="ARBA00008164"/>
    </source>
</evidence>
<dbReference type="InterPro" id="IPR043202">
    <property type="entry name" value="Band-7_stomatin-like"/>
</dbReference>
<comment type="similarity">
    <text evidence="1">Belongs to the band 7/mec-2 family.</text>
</comment>
<dbReference type="InterPro" id="IPR001972">
    <property type="entry name" value="Stomatin_HflK_fam"/>
</dbReference>
<evidence type="ECO:0000259" key="2">
    <source>
        <dbReference type="SMART" id="SM00244"/>
    </source>
</evidence>
<dbReference type="InterPro" id="IPR001107">
    <property type="entry name" value="Band_7"/>
</dbReference>
<evidence type="ECO:0000313" key="3">
    <source>
        <dbReference type="EMBL" id="QHU06732.1"/>
    </source>
</evidence>